<feature type="compositionally biased region" description="Gly residues" evidence="8">
    <location>
        <begin position="511"/>
        <end position="522"/>
    </location>
</feature>
<feature type="region of interest" description="Disordered" evidence="8">
    <location>
        <begin position="445"/>
        <end position="466"/>
    </location>
</feature>
<dbReference type="OrthoDB" id="2538135at2759"/>
<reference evidence="11" key="1">
    <citation type="submission" date="2014-09" db="EMBL/GenBank/DDBJ databases">
        <authorList>
            <person name="Sharma Rahul"/>
            <person name="Thines Marco"/>
        </authorList>
    </citation>
    <scope>NUCLEOTIDE SEQUENCE [LARGE SCALE GENOMIC DNA]</scope>
</reference>
<dbReference type="GO" id="GO:0003700">
    <property type="term" value="F:DNA-binding transcription factor activity"/>
    <property type="evidence" value="ECO:0007669"/>
    <property type="project" value="TreeGrafter"/>
</dbReference>
<evidence type="ECO:0000256" key="4">
    <source>
        <dbReference type="ARBA" id="ARBA00023015"/>
    </source>
</evidence>
<name>A0A0P1BNW2_9BASI</name>
<keyword evidence="11" id="KW-1185">Reference proteome</keyword>
<dbReference type="InterPro" id="IPR056751">
    <property type="entry name" value="PAS_13"/>
</dbReference>
<feature type="compositionally biased region" description="Polar residues" evidence="8">
    <location>
        <begin position="103"/>
        <end position="121"/>
    </location>
</feature>
<evidence type="ECO:0000256" key="7">
    <source>
        <dbReference type="ARBA" id="ARBA00023242"/>
    </source>
</evidence>
<keyword evidence="2" id="KW-0479">Metal-binding</keyword>
<keyword evidence="5" id="KW-0238">DNA-binding</keyword>
<evidence type="ECO:0000259" key="9">
    <source>
        <dbReference type="Pfam" id="PF24990"/>
    </source>
</evidence>
<dbReference type="GO" id="GO:0009267">
    <property type="term" value="P:cellular response to starvation"/>
    <property type="evidence" value="ECO:0007669"/>
    <property type="project" value="TreeGrafter"/>
</dbReference>
<keyword evidence="7" id="KW-0539">Nucleus</keyword>
<evidence type="ECO:0000256" key="1">
    <source>
        <dbReference type="ARBA" id="ARBA00004123"/>
    </source>
</evidence>
<feature type="compositionally biased region" description="Low complexity" evidence="8">
    <location>
        <begin position="217"/>
        <end position="229"/>
    </location>
</feature>
<feature type="region of interest" description="Disordered" evidence="8">
    <location>
        <begin position="585"/>
        <end position="612"/>
    </location>
</feature>
<feature type="compositionally biased region" description="Polar residues" evidence="8">
    <location>
        <begin position="230"/>
        <end position="252"/>
    </location>
</feature>
<keyword evidence="3" id="KW-0862">Zinc</keyword>
<feature type="compositionally biased region" description="Low complexity" evidence="8">
    <location>
        <begin position="50"/>
        <end position="72"/>
    </location>
</feature>
<sequence length="916" mass="95635">MVAGAATPTAAATPGSVTNSPAPSVRSIASHEGSASGKTSASAGSGGSGQSPNSSASWGSHHAASTLHALASGQTHMQQSPPSAQRPQTAQSNRSDQLGAVQRPTSLKTPQIVSNTKSQPAAGNVRGAQPSAKGVPIGQRHAQPIAARPPAAAATNNAGDQRPASSGGTSAARPSSEAIAASPTSAPSVTPALRPSASNSSAPSGAALEDSKALFTSSAASARPLSSAAQPKSSISQSSQLKVGPSGNTNPSKPVKLNVPFKHPVPNPPVTANKGNAQAKPCQRCVKKGIADTCTDGARKKAKYLLDDDELLELKREKEAKKRAKQIEIGQGRASASSDPAEFSQADESTAGVAETKLEETAQTSQDQQLPQWPEEASMMNVLQPALFDGAGAPSGSLGTSSAPPDFFGTVSAFSPAMQAASFGIDRGGIQATDSNMNIPLELEEADRQGQPSALGSSEPGARADSAVYHGPSEFGSEATSLEYSFLSSMLHGIDPHLLGGATPDTDPGSHGSGGAATGGAHPGTPTASAGGGMSMVTASTWPSEGLLSQPFQHQQIAESWQPARGFGALGGRVANLPHLHMGSQGAGGWRWEGKDGSEPAQTQERTMGAQPAWDAEVDYERAGAREQAHVTQNAASVGYSEERSGTVRTMHVMPPTGASAGGQGESYGALEVPSPNDTRTVDAAHGAIASAGPETQSTLQAGQMQPQEVLQDLHPTRSATGPDLEWRQRVKHVYSDKCKPFAYTEGYHFLLKHITARYEKSEVLRIVRALAIFRPSLIALQMPLTEDDEIFVERSIQRTILELEKLISFSGTPTVVWRRTCEICVVGMEFCMLTQRTRDSLLGRYVYEFFDTDSSLRYWESFALHAFENTASAVSMTVKLLASDGRVIPCAACFSIKRDQFDLPSLVVGNFLPLL</sequence>
<feature type="compositionally biased region" description="Low complexity" evidence="8">
    <location>
        <begin position="1"/>
        <end position="15"/>
    </location>
</feature>
<keyword evidence="4" id="KW-0805">Transcription regulation</keyword>
<dbReference type="Proteomes" id="UP000054845">
    <property type="component" value="Unassembled WGS sequence"/>
</dbReference>
<evidence type="ECO:0000256" key="5">
    <source>
        <dbReference type="ARBA" id="ARBA00023125"/>
    </source>
</evidence>
<dbReference type="InterPro" id="IPR050335">
    <property type="entry name" value="ERT1_acuK_gluconeogen_tf"/>
</dbReference>
<dbReference type="AlphaFoldDB" id="A0A0P1BNW2"/>
<feature type="domain" description="ERT1/acuK family PAS" evidence="9">
    <location>
        <begin position="813"/>
        <end position="884"/>
    </location>
</feature>
<accession>A0A0P1BNW2</accession>
<dbReference type="InterPro" id="IPR035965">
    <property type="entry name" value="PAS-like_dom_sf"/>
</dbReference>
<evidence type="ECO:0000256" key="6">
    <source>
        <dbReference type="ARBA" id="ARBA00023163"/>
    </source>
</evidence>
<dbReference type="EMBL" id="CCYA01000270">
    <property type="protein sequence ID" value="CEH18163.1"/>
    <property type="molecule type" value="Genomic_DNA"/>
</dbReference>
<dbReference type="PANTHER" id="PTHR47659:SF1">
    <property type="entry name" value="TRANSCRIPTION ACTIVATOR OF GLUCONEOGENESIS ERT1"/>
    <property type="match status" value="1"/>
</dbReference>
<feature type="region of interest" description="Disordered" evidence="8">
    <location>
        <begin position="324"/>
        <end position="352"/>
    </location>
</feature>
<evidence type="ECO:0000256" key="8">
    <source>
        <dbReference type="SAM" id="MobiDB-lite"/>
    </source>
</evidence>
<dbReference type="GO" id="GO:0000977">
    <property type="term" value="F:RNA polymerase II transcription regulatory region sequence-specific DNA binding"/>
    <property type="evidence" value="ECO:0007669"/>
    <property type="project" value="TreeGrafter"/>
</dbReference>
<evidence type="ECO:0000256" key="3">
    <source>
        <dbReference type="ARBA" id="ARBA00022833"/>
    </source>
</evidence>
<dbReference type="GO" id="GO:0046872">
    <property type="term" value="F:metal ion binding"/>
    <property type="evidence" value="ECO:0007669"/>
    <property type="project" value="UniProtKB-KW"/>
</dbReference>
<evidence type="ECO:0000313" key="11">
    <source>
        <dbReference type="Proteomes" id="UP000054845"/>
    </source>
</evidence>
<proteinExistence type="predicted"/>
<dbReference type="GO" id="GO:0005634">
    <property type="term" value="C:nucleus"/>
    <property type="evidence" value="ECO:0007669"/>
    <property type="project" value="UniProtKB-SubCell"/>
</dbReference>
<feature type="region of interest" description="Disordered" evidence="8">
    <location>
        <begin position="1"/>
        <end position="282"/>
    </location>
</feature>
<dbReference type="SUPFAM" id="SSF55785">
    <property type="entry name" value="PYP-like sensor domain (PAS domain)"/>
    <property type="match status" value="1"/>
</dbReference>
<evidence type="ECO:0000313" key="10">
    <source>
        <dbReference type="EMBL" id="CEH18163.1"/>
    </source>
</evidence>
<feature type="compositionally biased region" description="Low complexity" evidence="8">
    <location>
        <begin position="191"/>
        <end position="207"/>
    </location>
</feature>
<keyword evidence="6" id="KW-0804">Transcription</keyword>
<feature type="compositionally biased region" description="Low complexity" evidence="8">
    <location>
        <begin position="142"/>
        <end position="154"/>
    </location>
</feature>
<protein>
    <submittedName>
        <fullName evidence="10">Related to transcriptional regulator rds2</fullName>
    </submittedName>
</protein>
<evidence type="ECO:0000256" key="2">
    <source>
        <dbReference type="ARBA" id="ARBA00022723"/>
    </source>
</evidence>
<feature type="compositionally biased region" description="Low complexity" evidence="8">
    <location>
        <begin position="33"/>
        <end position="43"/>
    </location>
</feature>
<comment type="subcellular location">
    <subcellularLocation>
        <location evidence="1">Nucleus</location>
    </subcellularLocation>
</comment>
<dbReference type="PANTHER" id="PTHR47659">
    <property type="entry name" value="ZN(II)2CYS6 TRANSCRIPTION FACTOR (EUROFUNG)-RELATED"/>
    <property type="match status" value="1"/>
</dbReference>
<feature type="compositionally biased region" description="Polar residues" evidence="8">
    <location>
        <begin position="155"/>
        <end position="173"/>
    </location>
</feature>
<dbReference type="Pfam" id="PF24990">
    <property type="entry name" value="PAS_13"/>
    <property type="match status" value="1"/>
</dbReference>
<organism evidence="10 11">
    <name type="scientific">Ceraceosorus bombacis</name>
    <dbReference type="NCBI Taxonomy" id="401625"/>
    <lineage>
        <taxon>Eukaryota</taxon>
        <taxon>Fungi</taxon>
        <taxon>Dikarya</taxon>
        <taxon>Basidiomycota</taxon>
        <taxon>Ustilaginomycotina</taxon>
        <taxon>Exobasidiomycetes</taxon>
        <taxon>Ceraceosorales</taxon>
        <taxon>Ceraceosoraceae</taxon>
        <taxon>Ceraceosorus</taxon>
    </lineage>
</organism>
<feature type="compositionally biased region" description="Polar residues" evidence="8">
    <location>
        <begin position="73"/>
        <end position="96"/>
    </location>
</feature>
<dbReference type="STRING" id="401625.A0A0P1BNW2"/>
<feature type="region of interest" description="Disordered" evidence="8">
    <location>
        <begin position="498"/>
        <end position="530"/>
    </location>
</feature>